<dbReference type="OrthoDB" id="5192391at2"/>
<dbReference type="SMART" id="SM00858">
    <property type="entry name" value="SAF"/>
    <property type="match status" value="1"/>
</dbReference>
<sequence length="220" mass="22681">MSQLPTPTAKRLRRPSWRDSRLLAGVLLVLLAATLGARLVASMDDRVPVYMATRNLVVGDRVDETALTRVDVRLADGVAPYLSASAPLVPGQFVLRDVRAGELVPQVAVGPGDTLDVQLVTVSVEAVSATALQAGALVDVFLSDVPAGSEHGAKPTARRALEGVGIAAVLGASNGLGSAARTSVQLYVPRGEVQRLIEAVDGGAKVTLVPAPGRALAARS</sequence>
<comment type="caution">
    <text evidence="2">The sequence shown here is derived from an EMBL/GenBank/DDBJ whole genome shotgun (WGS) entry which is preliminary data.</text>
</comment>
<dbReference type="PATRIC" id="fig|584657.3.peg.2595"/>
<keyword evidence="3" id="KW-1185">Reference proteome</keyword>
<organism evidence="2 3">
    <name type="scientific">Intrasporangium chromatireducens Q5-1</name>
    <dbReference type="NCBI Taxonomy" id="584657"/>
    <lineage>
        <taxon>Bacteria</taxon>
        <taxon>Bacillati</taxon>
        <taxon>Actinomycetota</taxon>
        <taxon>Actinomycetes</taxon>
        <taxon>Micrococcales</taxon>
        <taxon>Intrasporangiaceae</taxon>
        <taxon>Intrasporangium</taxon>
    </lineage>
</organism>
<name>W9GL44_9MICO</name>
<protein>
    <recommendedName>
        <fullName evidence="1">SAF domain-containing protein</fullName>
    </recommendedName>
</protein>
<dbReference type="Proteomes" id="UP000019494">
    <property type="component" value="Unassembled WGS sequence"/>
</dbReference>
<gene>
    <name evidence="2" type="ORF">N864_03190</name>
</gene>
<feature type="domain" description="SAF" evidence="1">
    <location>
        <begin position="47"/>
        <end position="110"/>
    </location>
</feature>
<reference evidence="3" key="1">
    <citation type="submission" date="2013-08" db="EMBL/GenBank/DDBJ databases">
        <title>Intrasporangium oryzae NRRL B-24470.</title>
        <authorList>
            <person name="Liu H."/>
            <person name="Wang G."/>
        </authorList>
    </citation>
    <scope>NUCLEOTIDE SEQUENCE [LARGE SCALE GENOMIC DNA]</scope>
    <source>
        <strain evidence="3">Q5-1</strain>
    </source>
</reference>
<evidence type="ECO:0000313" key="2">
    <source>
        <dbReference type="EMBL" id="EWT05513.1"/>
    </source>
</evidence>
<accession>W9GL44</accession>
<dbReference type="RefSeq" id="WP_034717410.1">
    <property type="nucleotide sequence ID" value="NZ_AWQS01000107.1"/>
</dbReference>
<dbReference type="EMBL" id="AWQS01000107">
    <property type="protein sequence ID" value="EWT05513.1"/>
    <property type="molecule type" value="Genomic_DNA"/>
</dbReference>
<evidence type="ECO:0000313" key="3">
    <source>
        <dbReference type="Proteomes" id="UP000019494"/>
    </source>
</evidence>
<proteinExistence type="predicted"/>
<dbReference type="AlphaFoldDB" id="W9GL44"/>
<evidence type="ECO:0000259" key="1">
    <source>
        <dbReference type="SMART" id="SM00858"/>
    </source>
</evidence>
<dbReference type="InterPro" id="IPR013974">
    <property type="entry name" value="SAF"/>
</dbReference>